<dbReference type="InterPro" id="IPR036390">
    <property type="entry name" value="WH_DNA-bd_sf"/>
</dbReference>
<dbReference type="SUPFAM" id="SSF46785">
    <property type="entry name" value="Winged helix' DNA-binding domain"/>
    <property type="match status" value="1"/>
</dbReference>
<reference evidence="5" key="1">
    <citation type="journal article" date="2014" name="Int. J. Syst. Evol. Microbiol.">
        <title>Complete genome sequence of Corynebacterium casei LMG S-19264T (=DSM 44701T), isolated from a smear-ripened cheese.</title>
        <authorList>
            <consortium name="US DOE Joint Genome Institute (JGI-PGF)"/>
            <person name="Walter F."/>
            <person name="Albersmeier A."/>
            <person name="Kalinowski J."/>
            <person name="Ruckert C."/>
        </authorList>
    </citation>
    <scope>NUCLEOTIDE SEQUENCE</scope>
    <source>
        <strain evidence="5">CGMCC 1.12214</strain>
    </source>
</reference>
<dbReference type="SUPFAM" id="SSF48008">
    <property type="entry name" value="GntR ligand-binding domain-like"/>
    <property type="match status" value="1"/>
</dbReference>
<comment type="caution">
    <text evidence="5">The sequence shown here is derived from an EMBL/GenBank/DDBJ whole genome shotgun (WGS) entry which is preliminary data.</text>
</comment>
<evidence type="ECO:0000256" key="2">
    <source>
        <dbReference type="ARBA" id="ARBA00023125"/>
    </source>
</evidence>
<dbReference type="InterPro" id="IPR011711">
    <property type="entry name" value="GntR_C"/>
</dbReference>
<evidence type="ECO:0000259" key="4">
    <source>
        <dbReference type="PROSITE" id="PS50949"/>
    </source>
</evidence>
<protein>
    <submittedName>
        <fullName evidence="5">GntR family transcriptional regulator</fullName>
    </submittedName>
</protein>
<keyword evidence="1" id="KW-0805">Transcription regulation</keyword>
<gene>
    <name evidence="5" type="ORF">GCM10007036_30040</name>
</gene>
<dbReference type="PANTHER" id="PTHR43537">
    <property type="entry name" value="TRANSCRIPTIONAL REGULATOR, GNTR FAMILY"/>
    <property type="match status" value="1"/>
</dbReference>
<feature type="domain" description="HTH gntR-type" evidence="4">
    <location>
        <begin position="9"/>
        <end position="76"/>
    </location>
</feature>
<evidence type="ECO:0000256" key="3">
    <source>
        <dbReference type="ARBA" id="ARBA00023163"/>
    </source>
</evidence>
<dbReference type="Pfam" id="PF07729">
    <property type="entry name" value="FCD"/>
    <property type="match status" value="1"/>
</dbReference>
<dbReference type="Proteomes" id="UP000603912">
    <property type="component" value="Unassembled WGS sequence"/>
</dbReference>
<reference evidence="5" key="2">
    <citation type="submission" date="2020-09" db="EMBL/GenBank/DDBJ databases">
        <authorList>
            <person name="Sun Q."/>
            <person name="Zhou Y."/>
        </authorList>
    </citation>
    <scope>NUCLEOTIDE SEQUENCE</scope>
    <source>
        <strain evidence="5">CGMCC 1.12214</strain>
    </source>
</reference>
<accession>A0A917MJ13</accession>
<keyword evidence="6" id="KW-1185">Reference proteome</keyword>
<dbReference type="Pfam" id="PF00392">
    <property type="entry name" value="GntR"/>
    <property type="match status" value="1"/>
</dbReference>
<dbReference type="AlphaFoldDB" id="A0A917MJ13"/>
<dbReference type="EMBL" id="BMES01000002">
    <property type="protein sequence ID" value="GGH23981.1"/>
    <property type="molecule type" value="Genomic_DNA"/>
</dbReference>
<dbReference type="PROSITE" id="PS50949">
    <property type="entry name" value="HTH_GNTR"/>
    <property type="match status" value="1"/>
</dbReference>
<proteinExistence type="predicted"/>
<keyword evidence="3" id="KW-0804">Transcription</keyword>
<evidence type="ECO:0000313" key="6">
    <source>
        <dbReference type="Proteomes" id="UP000603912"/>
    </source>
</evidence>
<dbReference type="Gene3D" id="1.10.10.10">
    <property type="entry name" value="Winged helix-like DNA-binding domain superfamily/Winged helix DNA-binding domain"/>
    <property type="match status" value="1"/>
</dbReference>
<dbReference type="PANTHER" id="PTHR43537:SF24">
    <property type="entry name" value="GLUCONATE OPERON TRANSCRIPTIONAL REPRESSOR"/>
    <property type="match status" value="1"/>
</dbReference>
<dbReference type="GO" id="GO:0003700">
    <property type="term" value="F:DNA-binding transcription factor activity"/>
    <property type="evidence" value="ECO:0007669"/>
    <property type="project" value="InterPro"/>
</dbReference>
<sequence>MLAPALKLMRPADVAYNHVKRRIMLNELEPETVLTELGLAREIGASQGTVREALLRLQEEGLVSRSGRRGTVVTRLTADEAQEMLVLRRTIETRGARRAAAAATPALIETLLPIRAAMDDAAAQQDEYGLIEADKDFHLAIFRASGLDALEQILVRCMLHSHRFKLWAPGHRRPLVDTVTRHDVLMDCLRARDGEGLAQALGQHIDTIVLLGDAAPTETTA</sequence>
<dbReference type="SMART" id="SM00345">
    <property type="entry name" value="HTH_GNTR"/>
    <property type="match status" value="1"/>
</dbReference>
<dbReference type="GO" id="GO:0003677">
    <property type="term" value="F:DNA binding"/>
    <property type="evidence" value="ECO:0007669"/>
    <property type="project" value="UniProtKB-KW"/>
</dbReference>
<name>A0A917MJ13_9HYPH</name>
<evidence type="ECO:0000313" key="5">
    <source>
        <dbReference type="EMBL" id="GGH23981.1"/>
    </source>
</evidence>
<organism evidence="5 6">
    <name type="scientific">Alsobacter metallidurans</name>
    <dbReference type="NCBI Taxonomy" id="340221"/>
    <lineage>
        <taxon>Bacteria</taxon>
        <taxon>Pseudomonadati</taxon>
        <taxon>Pseudomonadota</taxon>
        <taxon>Alphaproteobacteria</taxon>
        <taxon>Hyphomicrobiales</taxon>
        <taxon>Alsobacteraceae</taxon>
        <taxon>Alsobacter</taxon>
    </lineage>
</organism>
<dbReference type="SMART" id="SM00895">
    <property type="entry name" value="FCD"/>
    <property type="match status" value="1"/>
</dbReference>
<evidence type="ECO:0000256" key="1">
    <source>
        <dbReference type="ARBA" id="ARBA00023015"/>
    </source>
</evidence>
<keyword evidence="2" id="KW-0238">DNA-binding</keyword>
<dbReference type="InterPro" id="IPR008920">
    <property type="entry name" value="TF_FadR/GntR_C"/>
</dbReference>
<dbReference type="InterPro" id="IPR000524">
    <property type="entry name" value="Tscrpt_reg_HTH_GntR"/>
</dbReference>
<dbReference type="InterPro" id="IPR036388">
    <property type="entry name" value="WH-like_DNA-bd_sf"/>
</dbReference>
<dbReference type="Gene3D" id="1.20.120.530">
    <property type="entry name" value="GntR ligand-binding domain-like"/>
    <property type="match status" value="1"/>
</dbReference>
<dbReference type="RefSeq" id="WP_188518541.1">
    <property type="nucleotide sequence ID" value="NZ_BMES01000002.1"/>
</dbReference>